<dbReference type="Gene3D" id="2.40.33.20">
    <property type="entry name" value="PK beta-barrel domain-like"/>
    <property type="match status" value="1"/>
</dbReference>
<evidence type="ECO:0000313" key="2">
    <source>
        <dbReference type="EMBL" id="MBC2864139.1"/>
    </source>
</evidence>
<proteinExistence type="predicted"/>
<sequence>MKLLSVNVGRPVAMPYTDQPEGVTGIDKRPVDHPVRVAAPGPKGVGGSGLAGDAVCDTRHHGGDDQAVYAVAREDLDEWERELGRALPNGSFGENLTTWGIDISGALIGERWRIGSPAGPSVLLEVTCGRIPCRTFQGHLGERGWVKRFTRKGAPGAYLRVIEPGEIRSGDPVEVVHRPDHDVTVALEFRAATTDRSLLPRLLAAGTALHPESLAAARTYVSRYAG</sequence>
<evidence type="ECO:0000313" key="3">
    <source>
        <dbReference type="Proteomes" id="UP000517694"/>
    </source>
</evidence>
<dbReference type="PROSITE" id="PS51340">
    <property type="entry name" value="MOSC"/>
    <property type="match status" value="1"/>
</dbReference>
<dbReference type="AlphaFoldDB" id="A0A7X1HVY3"/>
<gene>
    <name evidence="2" type="ORF">H1R13_03760</name>
</gene>
<dbReference type="PANTHER" id="PTHR30212">
    <property type="entry name" value="PROTEIN YIIM"/>
    <property type="match status" value="1"/>
</dbReference>
<dbReference type="Proteomes" id="UP000517694">
    <property type="component" value="Unassembled WGS sequence"/>
</dbReference>
<comment type="caution">
    <text evidence="2">The sequence shown here is derived from an EMBL/GenBank/DDBJ whole genome shotgun (WGS) entry which is preliminary data.</text>
</comment>
<dbReference type="OrthoDB" id="9786134at2"/>
<dbReference type="Pfam" id="PF03473">
    <property type="entry name" value="MOSC"/>
    <property type="match status" value="1"/>
</dbReference>
<dbReference type="InterPro" id="IPR005302">
    <property type="entry name" value="MoCF_Sase_C"/>
</dbReference>
<protein>
    <submittedName>
        <fullName evidence="2">MOSC domain-containing protein</fullName>
    </submittedName>
</protein>
<organism evidence="2 3">
    <name type="scientific">Streptomyces mexicanus</name>
    <dbReference type="NCBI Taxonomy" id="178566"/>
    <lineage>
        <taxon>Bacteria</taxon>
        <taxon>Bacillati</taxon>
        <taxon>Actinomycetota</taxon>
        <taxon>Actinomycetes</taxon>
        <taxon>Kitasatosporales</taxon>
        <taxon>Streptomycetaceae</taxon>
        <taxon>Streptomyces</taxon>
    </lineage>
</organism>
<dbReference type="GO" id="GO:0003824">
    <property type="term" value="F:catalytic activity"/>
    <property type="evidence" value="ECO:0007669"/>
    <property type="project" value="InterPro"/>
</dbReference>
<keyword evidence="3" id="KW-1185">Reference proteome</keyword>
<dbReference type="RefSeq" id="WP_159668635.1">
    <property type="nucleotide sequence ID" value="NZ_JACMHY010000001.1"/>
</dbReference>
<evidence type="ECO:0000259" key="1">
    <source>
        <dbReference type="PROSITE" id="PS51340"/>
    </source>
</evidence>
<name>A0A7X1HVY3_9ACTN</name>
<dbReference type="InterPro" id="IPR052353">
    <property type="entry name" value="Benzoxazolinone_Detox_Enz"/>
</dbReference>
<feature type="domain" description="MOSC" evidence="1">
    <location>
        <begin position="29"/>
        <end position="176"/>
    </location>
</feature>
<reference evidence="2 3" key="1">
    <citation type="submission" date="2020-08" db="EMBL/GenBank/DDBJ databases">
        <title>Whole-Genome Sequence of French Clinical Streptomyces mexicanus Strain Q0842.</title>
        <authorList>
            <person name="Boxberger M."/>
            <person name="La Scola B."/>
        </authorList>
    </citation>
    <scope>NUCLEOTIDE SEQUENCE [LARGE SCALE GENOMIC DNA]</scope>
    <source>
        <strain evidence="2 3">Marseille-Q0842</strain>
    </source>
</reference>
<dbReference type="PANTHER" id="PTHR30212:SF2">
    <property type="entry name" value="PROTEIN YIIM"/>
    <property type="match status" value="1"/>
</dbReference>
<accession>A0A7X1HVY3</accession>
<dbReference type="GO" id="GO:0030170">
    <property type="term" value="F:pyridoxal phosphate binding"/>
    <property type="evidence" value="ECO:0007669"/>
    <property type="project" value="InterPro"/>
</dbReference>
<dbReference type="SUPFAM" id="SSF50800">
    <property type="entry name" value="PK beta-barrel domain-like"/>
    <property type="match status" value="1"/>
</dbReference>
<dbReference type="InterPro" id="IPR011037">
    <property type="entry name" value="Pyrv_Knase-like_insert_dom_sf"/>
</dbReference>
<dbReference type="EMBL" id="JACMHY010000001">
    <property type="protein sequence ID" value="MBC2864139.1"/>
    <property type="molecule type" value="Genomic_DNA"/>
</dbReference>
<dbReference type="GO" id="GO:0030151">
    <property type="term" value="F:molybdenum ion binding"/>
    <property type="evidence" value="ECO:0007669"/>
    <property type="project" value="InterPro"/>
</dbReference>